<protein>
    <recommendedName>
        <fullName evidence="7">Redox-sensing transcriptional repressor Rex</fullName>
    </recommendedName>
</protein>
<keyword evidence="6 7" id="KW-0804">Transcription</keyword>
<dbReference type="OrthoDB" id="9784760at2"/>
<dbReference type="NCBIfam" id="NF003995">
    <property type="entry name" value="PRK05472.2-4"/>
    <property type="match status" value="1"/>
</dbReference>
<keyword evidence="3 7" id="KW-0805">Transcription regulation</keyword>
<dbReference type="InterPro" id="IPR003781">
    <property type="entry name" value="CoA-bd"/>
</dbReference>
<dbReference type="RefSeq" id="WP_136954046.1">
    <property type="nucleotide sequence ID" value="NZ_CP039712.1"/>
</dbReference>
<dbReference type="Gene3D" id="1.10.10.10">
    <property type="entry name" value="Winged helix-like DNA-binding domain superfamily/Winged helix DNA-binding domain"/>
    <property type="match status" value="1"/>
</dbReference>
<keyword evidence="9" id="KW-1185">Reference proteome</keyword>
<comment type="function">
    <text evidence="7">Modulates transcription in response to changes in cellular NADH/NAD(+) redox state.</text>
</comment>
<comment type="subcellular location">
    <subcellularLocation>
        <location evidence="7">Cytoplasm</location>
    </subcellularLocation>
</comment>
<reference evidence="8 9" key="1">
    <citation type="submission" date="2019-04" db="EMBL/GenBank/DDBJ databases">
        <title>Vagococcus sp. nov., isolated from faeces of yaks (Bos grunniens).</title>
        <authorList>
            <person name="Ge Y."/>
        </authorList>
    </citation>
    <scope>NUCLEOTIDE SEQUENCE [LARGE SCALE GENOMIC DNA]</scope>
    <source>
        <strain evidence="8 9">MN-17</strain>
    </source>
</reference>
<dbReference type="EMBL" id="CP039712">
    <property type="protein sequence ID" value="QCI87224.1"/>
    <property type="molecule type" value="Genomic_DNA"/>
</dbReference>
<dbReference type="SUPFAM" id="SSF51735">
    <property type="entry name" value="NAD(P)-binding Rossmann-fold domains"/>
    <property type="match status" value="1"/>
</dbReference>
<dbReference type="InterPro" id="IPR036390">
    <property type="entry name" value="WH_DNA-bd_sf"/>
</dbReference>
<evidence type="ECO:0000313" key="9">
    <source>
        <dbReference type="Proteomes" id="UP000298615"/>
    </source>
</evidence>
<sequence length="216" mass="24312">MKNQLIPRATAKRLPLYYRYLKVLLDSGKTKVSSTELSEAVKVDSATIRRDFSYFGELGKRGYGYDVESLLEFFGRMLTEDRLTSVALIGVGNLGSALLKYGFHQNNNIRISAAFDVKEDIVGRIVDGIPVYPMSDMKEQIQQQQIEVAILTIPSDKAQDVANELFEAGIRGIMNFTPVRLNAPENVHVQSIDLTNELQTLIYFLNHYNDNGESVE</sequence>
<dbReference type="InterPro" id="IPR036291">
    <property type="entry name" value="NAD(P)-bd_dom_sf"/>
</dbReference>
<evidence type="ECO:0000256" key="1">
    <source>
        <dbReference type="ARBA" id="ARBA00022490"/>
    </source>
</evidence>
<dbReference type="InterPro" id="IPR009718">
    <property type="entry name" value="Rex_DNA-bd_C_dom"/>
</dbReference>
<comment type="subunit">
    <text evidence="7">Homodimer.</text>
</comment>
<dbReference type="Pfam" id="PF02629">
    <property type="entry name" value="CoA_binding"/>
    <property type="match status" value="1"/>
</dbReference>
<dbReference type="HAMAP" id="MF_01131">
    <property type="entry name" value="Rex"/>
    <property type="match status" value="1"/>
</dbReference>
<dbReference type="NCBIfam" id="NF003994">
    <property type="entry name" value="PRK05472.2-3"/>
    <property type="match status" value="1"/>
</dbReference>
<evidence type="ECO:0000313" key="8">
    <source>
        <dbReference type="EMBL" id="QCI87224.1"/>
    </source>
</evidence>
<evidence type="ECO:0000256" key="7">
    <source>
        <dbReference type="HAMAP-Rule" id="MF_01131"/>
    </source>
</evidence>
<dbReference type="PANTHER" id="PTHR35786">
    <property type="entry name" value="REDOX-SENSING TRANSCRIPTIONAL REPRESSOR REX"/>
    <property type="match status" value="1"/>
</dbReference>
<dbReference type="InterPro" id="IPR036388">
    <property type="entry name" value="WH-like_DNA-bd_sf"/>
</dbReference>
<dbReference type="GO" id="GO:0005737">
    <property type="term" value="C:cytoplasm"/>
    <property type="evidence" value="ECO:0007669"/>
    <property type="project" value="UniProtKB-SubCell"/>
</dbReference>
<dbReference type="SUPFAM" id="SSF46785">
    <property type="entry name" value="Winged helix' DNA-binding domain"/>
    <property type="match status" value="1"/>
</dbReference>
<dbReference type="GO" id="GO:0051775">
    <property type="term" value="P:response to redox state"/>
    <property type="evidence" value="ECO:0007669"/>
    <property type="project" value="InterPro"/>
</dbReference>
<dbReference type="GO" id="GO:0003700">
    <property type="term" value="F:DNA-binding transcription factor activity"/>
    <property type="evidence" value="ECO:0007669"/>
    <property type="project" value="UniProtKB-UniRule"/>
</dbReference>
<dbReference type="Proteomes" id="UP000298615">
    <property type="component" value="Chromosome"/>
</dbReference>
<organism evidence="8 9">
    <name type="scientific">Vagococcus zengguangii</name>
    <dbReference type="NCBI Taxonomy" id="2571750"/>
    <lineage>
        <taxon>Bacteria</taxon>
        <taxon>Bacillati</taxon>
        <taxon>Bacillota</taxon>
        <taxon>Bacilli</taxon>
        <taxon>Lactobacillales</taxon>
        <taxon>Enterococcaceae</taxon>
        <taxon>Vagococcus</taxon>
    </lineage>
</organism>
<evidence type="ECO:0000256" key="6">
    <source>
        <dbReference type="ARBA" id="ARBA00023163"/>
    </source>
</evidence>
<comment type="similarity">
    <text evidence="7">Belongs to the transcriptional regulatory Rex family.</text>
</comment>
<dbReference type="PANTHER" id="PTHR35786:SF1">
    <property type="entry name" value="REDOX-SENSING TRANSCRIPTIONAL REPRESSOR REX 1"/>
    <property type="match status" value="1"/>
</dbReference>
<evidence type="ECO:0000256" key="2">
    <source>
        <dbReference type="ARBA" id="ARBA00022491"/>
    </source>
</evidence>
<evidence type="ECO:0000256" key="3">
    <source>
        <dbReference type="ARBA" id="ARBA00023015"/>
    </source>
</evidence>
<dbReference type="GO" id="GO:0003677">
    <property type="term" value="F:DNA binding"/>
    <property type="evidence" value="ECO:0007669"/>
    <property type="project" value="UniProtKB-UniRule"/>
</dbReference>
<dbReference type="AlphaFoldDB" id="A0A4D7CV45"/>
<keyword evidence="2 7" id="KW-0678">Repressor</keyword>
<dbReference type="NCBIfam" id="NF003996">
    <property type="entry name" value="PRK05472.2-5"/>
    <property type="match status" value="1"/>
</dbReference>
<evidence type="ECO:0000256" key="5">
    <source>
        <dbReference type="ARBA" id="ARBA00023125"/>
    </source>
</evidence>
<feature type="binding site" evidence="7">
    <location>
        <begin position="90"/>
        <end position="95"/>
    </location>
    <ligand>
        <name>NAD(+)</name>
        <dbReference type="ChEBI" id="CHEBI:57540"/>
    </ligand>
</feature>
<evidence type="ECO:0000256" key="4">
    <source>
        <dbReference type="ARBA" id="ARBA00023027"/>
    </source>
</evidence>
<proteinExistence type="inferred from homology"/>
<keyword evidence="5 7" id="KW-0238">DNA-binding</keyword>
<name>A0A4D7CV45_9ENTE</name>
<dbReference type="SMART" id="SM00881">
    <property type="entry name" value="CoA_binding"/>
    <property type="match status" value="1"/>
</dbReference>
<feature type="DNA-binding region" description="H-T-H motif" evidence="7">
    <location>
        <begin position="16"/>
        <end position="55"/>
    </location>
</feature>
<gene>
    <name evidence="7" type="primary">rex</name>
    <name evidence="8" type="ORF">FA707_09910</name>
</gene>
<keyword evidence="1 7" id="KW-0963">Cytoplasm</keyword>
<dbReference type="InterPro" id="IPR022876">
    <property type="entry name" value="Tscrpt_rep_Rex"/>
</dbReference>
<dbReference type="Pfam" id="PF06971">
    <property type="entry name" value="Put_DNA-bind_N"/>
    <property type="match status" value="1"/>
</dbReference>
<keyword evidence="4 7" id="KW-0520">NAD</keyword>
<dbReference type="InterPro" id="IPR058203">
    <property type="entry name" value="Rex_bacilli-type"/>
</dbReference>
<dbReference type="KEGG" id="vao:FA707_09910"/>
<dbReference type="NCBIfam" id="NF003991">
    <property type="entry name" value="PRK05472.1-5"/>
    <property type="match status" value="1"/>
</dbReference>
<accession>A0A4D7CV45</accession>
<dbReference type="GO" id="GO:0045892">
    <property type="term" value="P:negative regulation of DNA-templated transcription"/>
    <property type="evidence" value="ECO:0007669"/>
    <property type="project" value="InterPro"/>
</dbReference>
<dbReference type="NCBIfam" id="NF003989">
    <property type="entry name" value="PRK05472.1-3"/>
    <property type="match status" value="1"/>
</dbReference>
<dbReference type="Gene3D" id="3.40.50.720">
    <property type="entry name" value="NAD(P)-binding Rossmann-like Domain"/>
    <property type="match status" value="1"/>
</dbReference>